<dbReference type="CDD" id="cd00063">
    <property type="entry name" value="FN3"/>
    <property type="match status" value="2"/>
</dbReference>
<evidence type="ECO:0000256" key="4">
    <source>
        <dbReference type="ARBA" id="ARBA00022737"/>
    </source>
</evidence>
<evidence type="ECO:0000256" key="5">
    <source>
        <dbReference type="ARBA" id="ARBA00022989"/>
    </source>
</evidence>
<dbReference type="Gene3D" id="2.60.40.10">
    <property type="entry name" value="Immunoglobulins"/>
    <property type="match status" value="2"/>
</dbReference>
<dbReference type="AlphaFoldDB" id="A0AAU9Y0W0"/>
<feature type="domain" description="Fibronectin type-III" evidence="10">
    <location>
        <begin position="126"/>
        <end position="226"/>
    </location>
</feature>
<dbReference type="PANTHER" id="PTHR23036:SF151">
    <property type="entry name" value="FIBRONECTIN TYPE-III DOMAIN-CONTAINING PROTEIN"/>
    <property type="match status" value="1"/>
</dbReference>
<evidence type="ECO:0000256" key="2">
    <source>
        <dbReference type="ARBA" id="ARBA00022692"/>
    </source>
</evidence>
<dbReference type="InterPro" id="IPR036116">
    <property type="entry name" value="FN3_sf"/>
</dbReference>
<evidence type="ECO:0000259" key="10">
    <source>
        <dbReference type="PROSITE" id="PS50853"/>
    </source>
</evidence>
<dbReference type="SUPFAM" id="SSF49265">
    <property type="entry name" value="Fibronectin type III"/>
    <property type="match status" value="1"/>
</dbReference>
<dbReference type="PROSITE" id="PS50853">
    <property type="entry name" value="FN3"/>
    <property type="match status" value="2"/>
</dbReference>
<dbReference type="Pfam" id="PF00041">
    <property type="entry name" value="fn3"/>
    <property type="match status" value="2"/>
</dbReference>
<accession>A0AAU9Y0W0</accession>
<proteinExistence type="predicted"/>
<reference evidence="11 12" key="1">
    <citation type="submission" date="2022-05" db="EMBL/GenBank/DDBJ databases">
        <authorList>
            <consortium name="Genoscope - CEA"/>
            <person name="William W."/>
        </authorList>
    </citation>
    <scope>NUCLEOTIDE SEQUENCE [LARGE SCALE GENOMIC DNA]</scope>
</reference>
<dbReference type="GO" id="GO:0019955">
    <property type="term" value="F:cytokine binding"/>
    <property type="evidence" value="ECO:0007669"/>
    <property type="project" value="TreeGrafter"/>
</dbReference>
<evidence type="ECO:0000256" key="7">
    <source>
        <dbReference type="ARBA" id="ARBA00023157"/>
    </source>
</evidence>
<dbReference type="Proteomes" id="UP001159428">
    <property type="component" value="Unassembled WGS sequence"/>
</dbReference>
<keyword evidence="9" id="KW-0325">Glycoprotein</keyword>
<evidence type="ECO:0000313" key="12">
    <source>
        <dbReference type="Proteomes" id="UP001159428"/>
    </source>
</evidence>
<evidence type="ECO:0000313" key="11">
    <source>
        <dbReference type="EMBL" id="CAH3163874.1"/>
    </source>
</evidence>
<feature type="domain" description="Fibronectin type-III" evidence="10">
    <location>
        <begin position="10"/>
        <end position="110"/>
    </location>
</feature>
<comment type="subcellular location">
    <subcellularLocation>
        <location evidence="1">Membrane</location>
    </subcellularLocation>
</comment>
<name>A0AAU9Y0W0_9CNID</name>
<keyword evidence="7" id="KW-1015">Disulfide bond</keyword>
<keyword evidence="2" id="KW-0812">Transmembrane</keyword>
<keyword evidence="6" id="KW-0472">Membrane</keyword>
<evidence type="ECO:0000256" key="8">
    <source>
        <dbReference type="ARBA" id="ARBA00023170"/>
    </source>
</evidence>
<dbReference type="FunFam" id="2.60.40.10:FF:000093">
    <property type="entry name" value="Down syndrome cell adhesion molecule, isoform B"/>
    <property type="match status" value="2"/>
</dbReference>
<dbReference type="EMBL" id="CALNXJ010000097">
    <property type="protein sequence ID" value="CAH3163874.1"/>
    <property type="molecule type" value="Genomic_DNA"/>
</dbReference>
<keyword evidence="5" id="KW-1133">Transmembrane helix</keyword>
<dbReference type="InterPro" id="IPR050379">
    <property type="entry name" value="Type-I_Cytokine_Rcpt"/>
</dbReference>
<sequence length="232" mass="25237">MILCLEPSNAPQAVTVSATSSRSISVSWDPIVADGRNGIIRGYIVNYQALPNGYIVAKILNITNEEQNYRQIVTLDNLNEFTNYSIGVLAFTAFGNGPASVVQVVETMEDNVLCNIMILCLEPGNTPQAVTVSATSSRSISVSWEPVIADDRNGIIKGYVVNYQALPNGYLVAKILNITNQEQNNRQTVTLAGLNEFTNYSIEVLAFTIFGNGPASVGQVVETLEDSKFYFP</sequence>
<evidence type="ECO:0000256" key="3">
    <source>
        <dbReference type="ARBA" id="ARBA00022729"/>
    </source>
</evidence>
<dbReference type="PANTHER" id="PTHR23036">
    <property type="entry name" value="CYTOKINE RECEPTOR"/>
    <property type="match status" value="1"/>
</dbReference>
<gene>
    <name evidence="11" type="ORF">PMEA_00035756</name>
</gene>
<dbReference type="GO" id="GO:0043235">
    <property type="term" value="C:receptor complex"/>
    <property type="evidence" value="ECO:0007669"/>
    <property type="project" value="TreeGrafter"/>
</dbReference>
<organism evidence="11 12">
    <name type="scientific">Pocillopora meandrina</name>
    <dbReference type="NCBI Taxonomy" id="46732"/>
    <lineage>
        <taxon>Eukaryota</taxon>
        <taxon>Metazoa</taxon>
        <taxon>Cnidaria</taxon>
        <taxon>Anthozoa</taxon>
        <taxon>Hexacorallia</taxon>
        <taxon>Scleractinia</taxon>
        <taxon>Astrocoeniina</taxon>
        <taxon>Pocilloporidae</taxon>
        <taxon>Pocillopora</taxon>
    </lineage>
</organism>
<keyword evidence="8" id="KW-0675">Receptor</keyword>
<evidence type="ECO:0000256" key="9">
    <source>
        <dbReference type="ARBA" id="ARBA00023180"/>
    </source>
</evidence>
<dbReference type="InterPro" id="IPR003961">
    <property type="entry name" value="FN3_dom"/>
</dbReference>
<comment type="caution">
    <text evidence="11">The sequence shown here is derived from an EMBL/GenBank/DDBJ whole genome shotgun (WGS) entry which is preliminary data.</text>
</comment>
<keyword evidence="12" id="KW-1185">Reference proteome</keyword>
<keyword evidence="4" id="KW-0677">Repeat</keyword>
<evidence type="ECO:0000256" key="1">
    <source>
        <dbReference type="ARBA" id="ARBA00004370"/>
    </source>
</evidence>
<dbReference type="GO" id="GO:0004896">
    <property type="term" value="F:cytokine receptor activity"/>
    <property type="evidence" value="ECO:0007669"/>
    <property type="project" value="TreeGrafter"/>
</dbReference>
<dbReference type="SMART" id="SM00060">
    <property type="entry name" value="FN3"/>
    <property type="match status" value="2"/>
</dbReference>
<protein>
    <recommendedName>
        <fullName evidence="10">Fibronectin type-III domain-containing protein</fullName>
    </recommendedName>
</protein>
<evidence type="ECO:0000256" key="6">
    <source>
        <dbReference type="ARBA" id="ARBA00023136"/>
    </source>
</evidence>
<keyword evidence="3" id="KW-0732">Signal</keyword>
<dbReference type="GO" id="GO:0009897">
    <property type="term" value="C:external side of plasma membrane"/>
    <property type="evidence" value="ECO:0007669"/>
    <property type="project" value="TreeGrafter"/>
</dbReference>
<dbReference type="InterPro" id="IPR013783">
    <property type="entry name" value="Ig-like_fold"/>
</dbReference>